<proteinExistence type="predicted"/>
<dbReference type="AlphaFoldDB" id="A0A4P9Y2C3"/>
<evidence type="ECO:0000256" key="1">
    <source>
        <dbReference type="SAM" id="MobiDB-lite"/>
    </source>
</evidence>
<organism evidence="2 3">
    <name type="scientific">Piptocephalis cylindrospora</name>
    <dbReference type="NCBI Taxonomy" id="1907219"/>
    <lineage>
        <taxon>Eukaryota</taxon>
        <taxon>Fungi</taxon>
        <taxon>Fungi incertae sedis</taxon>
        <taxon>Zoopagomycota</taxon>
        <taxon>Zoopagomycotina</taxon>
        <taxon>Zoopagomycetes</taxon>
        <taxon>Zoopagales</taxon>
        <taxon>Piptocephalidaceae</taxon>
        <taxon>Piptocephalis</taxon>
    </lineage>
</organism>
<dbReference type="InterPro" id="IPR029731">
    <property type="entry name" value="OSGIN1/2"/>
</dbReference>
<accession>A0A4P9Y2C3</accession>
<reference evidence="3" key="1">
    <citation type="journal article" date="2018" name="Nat. Microbiol.">
        <title>Leveraging single-cell genomics to expand the fungal tree of life.</title>
        <authorList>
            <person name="Ahrendt S.R."/>
            <person name="Quandt C.A."/>
            <person name="Ciobanu D."/>
            <person name="Clum A."/>
            <person name="Salamov A."/>
            <person name="Andreopoulos B."/>
            <person name="Cheng J.F."/>
            <person name="Woyke T."/>
            <person name="Pelin A."/>
            <person name="Henrissat B."/>
            <person name="Reynolds N.K."/>
            <person name="Benny G.L."/>
            <person name="Smith M.E."/>
            <person name="James T.Y."/>
            <person name="Grigoriev I.V."/>
        </authorList>
    </citation>
    <scope>NUCLEOTIDE SEQUENCE [LARGE SCALE GENOMIC DNA]</scope>
</reference>
<protein>
    <recommendedName>
        <fullName evidence="4">FAD/NAD(P)-binding domain-containing protein</fullName>
    </recommendedName>
</protein>
<gene>
    <name evidence="2" type="ORF">BJ684DRAFT_16832</name>
</gene>
<feature type="region of interest" description="Disordered" evidence="1">
    <location>
        <begin position="16"/>
        <end position="41"/>
    </location>
</feature>
<dbReference type="InterPro" id="IPR036188">
    <property type="entry name" value="FAD/NAD-bd_sf"/>
</dbReference>
<name>A0A4P9Y2C3_9FUNG</name>
<evidence type="ECO:0000313" key="2">
    <source>
        <dbReference type="EMBL" id="RKP12712.1"/>
    </source>
</evidence>
<dbReference type="OrthoDB" id="412005at2759"/>
<dbReference type="EMBL" id="KZ988231">
    <property type="protein sequence ID" value="RKP12712.1"/>
    <property type="molecule type" value="Genomic_DNA"/>
</dbReference>
<evidence type="ECO:0008006" key="4">
    <source>
        <dbReference type="Google" id="ProtNLM"/>
    </source>
</evidence>
<sequence length="549" mass="60237">MAPTALTTLSWRSHVDQGCRKRRRPATLSHSSSLQSSLEPGKYPPTSLDVVVVGNGPAGLFMSYLLHGHRPSVPPASAPPSPSRPSLTTHSHPAIQAYAELQARAQGGLQWPILSRPYRHVVLGTGPIGGDWWGPSVGLRRAQSLPRSSLDPSTHDWYEWRALSDGKGMQLPGLPFYPEDPALEGDRVTQSAVSDYYTRYADATGIRQSVYEGVQVSNIYLMSEAMARLGRCACPSRISPLSPAEGDEDYACSRCSPYRYLVMARRKPWAAVQDAEEEGEIFFIRSHAIILATGLFHHPIPLPYLPTTHPSPPWLIRHPRILPESQGPLAPPVLIIGDGLSAADAIHRLLRQGTRIIHFFPLRSPTQGKSPIARCAEPEDYPEYWDVWRRMRNSLKHPYHPDSSSDLHDLNEEDGYIGISGATLTSLMQGRVSFRLPQDPKDSPSHTLPFSTAMVLVGSGLEPHFLRGSLRSLSPTKDSKPTAWSQHDGPTMQPMTGRILPSSPSPSPSCLGIYATGAVTGQTLVRDIPGLCLAVLRGLEDDHIPHALF</sequence>
<dbReference type="PANTHER" id="PTHR15192">
    <property type="entry name" value="PROTEIN CBG05349"/>
    <property type="match status" value="1"/>
</dbReference>
<evidence type="ECO:0000313" key="3">
    <source>
        <dbReference type="Proteomes" id="UP000267251"/>
    </source>
</evidence>
<feature type="compositionally biased region" description="Low complexity" evidence="1">
    <location>
        <begin position="28"/>
        <end position="38"/>
    </location>
</feature>
<keyword evidence="3" id="KW-1185">Reference proteome</keyword>
<dbReference type="SUPFAM" id="SSF51905">
    <property type="entry name" value="FAD/NAD(P)-binding domain"/>
    <property type="match status" value="1"/>
</dbReference>
<dbReference type="PANTHER" id="PTHR15192:SF8">
    <property type="entry name" value="FAD_NAD(P)-BINDING DOMAIN-CONTAINING PROTEIN"/>
    <property type="match status" value="1"/>
</dbReference>
<dbReference type="Proteomes" id="UP000267251">
    <property type="component" value="Unassembled WGS sequence"/>
</dbReference>
<feature type="region of interest" description="Disordered" evidence="1">
    <location>
        <begin position="472"/>
        <end position="504"/>
    </location>
</feature>